<accession>A0ABR0Y4B3</accession>
<protein>
    <submittedName>
        <fullName evidence="1">Uncharacterized protein</fullName>
    </submittedName>
</protein>
<dbReference type="EMBL" id="JAHFZB010000050">
    <property type="protein sequence ID" value="KAK6467283.1"/>
    <property type="molecule type" value="Genomic_DNA"/>
</dbReference>
<keyword evidence="2" id="KW-1185">Reference proteome</keyword>
<sequence>MVLVDGDTSDIVQKVSPVGTGELSSCTAVAVNTDLKIPVVDAGAEASHTRTRSVESTDLEKVEVCPDSLVKKLENSKFNMNHWKMKALRNASRVCVVVEAVRFRTK</sequence>
<gene>
    <name evidence="1" type="ORF">HHUSO_G35285</name>
</gene>
<name>A0ABR0Y4B3_HUSHU</name>
<reference evidence="1 2" key="1">
    <citation type="submission" date="2021-05" db="EMBL/GenBank/DDBJ databases">
        <authorList>
            <person name="Zahm M."/>
            <person name="Klopp C."/>
            <person name="Cabau C."/>
            <person name="Kuhl H."/>
            <person name="Suciu R."/>
            <person name="Ciorpac M."/>
            <person name="Holostenco D."/>
            <person name="Gessner J."/>
            <person name="Wuertz S."/>
            <person name="Hohne C."/>
            <person name="Stock M."/>
            <person name="Gislard M."/>
            <person name="Lluch J."/>
            <person name="Milhes M."/>
            <person name="Lampietro C."/>
            <person name="Lopez Roques C."/>
            <person name="Donnadieu C."/>
            <person name="Du K."/>
            <person name="Schartl M."/>
            <person name="Guiguen Y."/>
        </authorList>
    </citation>
    <scope>NUCLEOTIDE SEQUENCE [LARGE SCALE GENOMIC DNA]</scope>
    <source>
        <strain evidence="1">Hh-F2</strain>
        <tissue evidence="1">Blood</tissue>
    </source>
</reference>
<proteinExistence type="predicted"/>
<evidence type="ECO:0000313" key="2">
    <source>
        <dbReference type="Proteomes" id="UP001369086"/>
    </source>
</evidence>
<dbReference type="Proteomes" id="UP001369086">
    <property type="component" value="Unassembled WGS sequence"/>
</dbReference>
<comment type="caution">
    <text evidence="1">The sequence shown here is derived from an EMBL/GenBank/DDBJ whole genome shotgun (WGS) entry which is preliminary data.</text>
</comment>
<organism evidence="1 2">
    <name type="scientific">Huso huso</name>
    <name type="common">Beluga</name>
    <name type="synonym">Acipenser huso</name>
    <dbReference type="NCBI Taxonomy" id="61971"/>
    <lineage>
        <taxon>Eukaryota</taxon>
        <taxon>Metazoa</taxon>
        <taxon>Chordata</taxon>
        <taxon>Craniata</taxon>
        <taxon>Vertebrata</taxon>
        <taxon>Euteleostomi</taxon>
        <taxon>Actinopterygii</taxon>
        <taxon>Chondrostei</taxon>
        <taxon>Acipenseriformes</taxon>
        <taxon>Acipenseridae</taxon>
        <taxon>Huso</taxon>
    </lineage>
</organism>
<evidence type="ECO:0000313" key="1">
    <source>
        <dbReference type="EMBL" id="KAK6467283.1"/>
    </source>
</evidence>